<gene>
    <name evidence="2" type="ORF">GCM10016455_01360</name>
</gene>
<accession>A0ABQ3IM03</accession>
<evidence type="ECO:0000313" key="3">
    <source>
        <dbReference type="Proteomes" id="UP000609802"/>
    </source>
</evidence>
<proteinExistence type="predicted"/>
<feature type="region of interest" description="Disordered" evidence="1">
    <location>
        <begin position="1"/>
        <end position="25"/>
    </location>
</feature>
<organism evidence="2 3">
    <name type="scientific">Aliiroseovarius zhejiangensis</name>
    <dbReference type="NCBI Taxonomy" id="1632025"/>
    <lineage>
        <taxon>Bacteria</taxon>
        <taxon>Pseudomonadati</taxon>
        <taxon>Pseudomonadota</taxon>
        <taxon>Alphaproteobacteria</taxon>
        <taxon>Rhodobacterales</taxon>
        <taxon>Paracoccaceae</taxon>
        <taxon>Aliiroseovarius</taxon>
    </lineage>
</organism>
<evidence type="ECO:0000313" key="2">
    <source>
        <dbReference type="EMBL" id="GHE85827.1"/>
    </source>
</evidence>
<comment type="caution">
    <text evidence="2">The sequence shown here is derived from an EMBL/GenBank/DDBJ whole genome shotgun (WGS) entry which is preliminary data.</text>
</comment>
<feature type="compositionally biased region" description="Low complexity" evidence="1">
    <location>
        <begin position="1"/>
        <end position="14"/>
    </location>
</feature>
<sequence>MDGPPARATPAIARPIRESPTLGKNIADPVQFPGIESATGVAMNVRHWHISIDKRRSACRGHQTMNKGTP</sequence>
<keyword evidence="3" id="KW-1185">Reference proteome</keyword>
<dbReference type="EMBL" id="BNCH01000001">
    <property type="protein sequence ID" value="GHE85827.1"/>
    <property type="molecule type" value="Genomic_DNA"/>
</dbReference>
<evidence type="ECO:0000256" key="1">
    <source>
        <dbReference type="SAM" id="MobiDB-lite"/>
    </source>
</evidence>
<protein>
    <submittedName>
        <fullName evidence="2">Uncharacterized protein</fullName>
    </submittedName>
</protein>
<name>A0ABQ3IM03_9RHOB</name>
<dbReference type="Proteomes" id="UP000609802">
    <property type="component" value="Unassembled WGS sequence"/>
</dbReference>
<reference evidence="3" key="1">
    <citation type="journal article" date="2019" name="Int. J. Syst. Evol. Microbiol.">
        <title>The Global Catalogue of Microorganisms (GCM) 10K type strain sequencing project: providing services to taxonomists for standard genome sequencing and annotation.</title>
        <authorList>
            <consortium name="The Broad Institute Genomics Platform"/>
            <consortium name="The Broad Institute Genome Sequencing Center for Infectious Disease"/>
            <person name="Wu L."/>
            <person name="Ma J."/>
        </authorList>
    </citation>
    <scope>NUCLEOTIDE SEQUENCE [LARGE SCALE GENOMIC DNA]</scope>
    <source>
        <strain evidence="3">KCTC 42443</strain>
    </source>
</reference>